<accession>A0A9E9C2G1</accession>
<dbReference type="EMBL" id="ON812864">
    <property type="protein sequence ID" value="WAK77804.1"/>
    <property type="molecule type" value="Genomic_RNA"/>
</dbReference>
<evidence type="ECO:0008006" key="2">
    <source>
        <dbReference type="Google" id="ProtNLM"/>
    </source>
</evidence>
<name>A0A9E9C2G1_9VIRU</name>
<evidence type="ECO:0000313" key="1">
    <source>
        <dbReference type="EMBL" id="WAK77804.1"/>
    </source>
</evidence>
<reference evidence="1" key="1">
    <citation type="submission" date="2022-06" db="EMBL/GenBank/DDBJ databases">
        <authorList>
            <person name="Cao W."/>
            <person name="Jia N."/>
            <person name="Lam T.T.-Y."/>
            <person name="Ni X."/>
            <person name="Liu J."/>
        </authorList>
    </citation>
    <scope>NUCLEOTIDE SEQUENCE</scope>
    <source>
        <strain evidence="1">TIGMIC_1</strain>
    </source>
</reference>
<proteinExistence type="predicted"/>
<protein>
    <recommendedName>
        <fullName evidence="2">RNA-dependent RNA polymerase</fullName>
    </recommendedName>
</protein>
<sequence length="728" mass="82874">MVKRSVQRNTPCVASCGQQRDQPFDKDGEPFRLLSEMAEVLGRHFDVSLPVTSVTSETDSARRIKKGKEFSVGLLENPVNHDWSGEIRRASLTKRERYTVAGSLFLWRKTLPSSAAPFSEHMARVTAPEIELPTGYITHVCTLVAKLFPKGWDRSYHALVDSAVPTVSSVVERGRGKGGWRSTGPDRFHYGQQCLGDVPLLASDESIKVKYMEAQCDGKIRAVTVMHSDAQFLKPLHKLLYNQISKYPWLLRGKANPTSFKKFFRVPGEVFVSGDYESATDHLPVTVAEWILRTAFKNATLIPEAVKVAALRYLRVTLQYPDGTEAKASRQLMGSLLCFPLLCIQNYLAFRWVFGESVPVKINGDDIVFRSTKEKFDEWAEFVGTVGLKLSRGKTLVDASAFSLNSTFFHVAHGQAPRLVPIIRCTSLMREKCPYPSALAGTLRSFLDGFKGDLRDELGSWFLRKKKRMIRGCGRSVVRGLGMWANETMLKKSDLWHRELWYVNSVPTAFHHGRRTEGVKVPDPPDRLSGQVKLPAGWRRVALSQSPRIRREQREGERDFWDQVTESAWGSVYKPKEVERAYWDAVKMGSFENQFFYWRTKTYSAAARRFVRRLYEPKPERLYVDGEYKLVEGPLPKAKKIGSRSALKSSLLYRELDRKTDGLKGETVWVRVDESSVEQEEEGFCLGEHFGVLVREKISLARQFASVYFPKCTEWWLDAELAADSYVQ</sequence>
<organism evidence="1">
    <name type="scientific">Acremonium sclerotigenum ourmia-like virus 1</name>
    <dbReference type="NCBI Taxonomy" id="2587557"/>
    <lineage>
        <taxon>Viruses</taxon>
        <taxon>Riboviria</taxon>
        <taxon>Orthornavirae</taxon>
        <taxon>Lenarviricota</taxon>
        <taxon>Miaviricetes</taxon>
        <taxon>Ourlivirales</taxon>
        <taxon>Botourmiaviridae</taxon>
        <taxon>Magoulivirus</taxon>
        <taxon>Magoulivirus acremonii</taxon>
        <taxon>Acremonium magoulivirus</taxon>
    </lineage>
</organism>